<comment type="catalytic activity">
    <reaction evidence="8">
        <text>adenosine + phosphate = alpha-D-ribose 1-phosphate + adenine</text>
        <dbReference type="Rhea" id="RHEA:27642"/>
        <dbReference type="ChEBI" id="CHEBI:16335"/>
        <dbReference type="ChEBI" id="CHEBI:16708"/>
        <dbReference type="ChEBI" id="CHEBI:43474"/>
        <dbReference type="ChEBI" id="CHEBI:57720"/>
        <dbReference type="EC" id="2.4.2.1"/>
    </reaction>
    <physiologicalReaction direction="left-to-right" evidence="8">
        <dbReference type="Rhea" id="RHEA:27643"/>
    </physiologicalReaction>
</comment>
<evidence type="ECO:0000256" key="9">
    <source>
        <dbReference type="ARBA" id="ARBA00049893"/>
    </source>
</evidence>
<dbReference type="PANTHER" id="PTHR30616">
    <property type="entry name" value="UNCHARACTERIZED PROTEIN YFIH"/>
    <property type="match status" value="1"/>
</dbReference>
<dbReference type="InterPro" id="IPR011324">
    <property type="entry name" value="Cytotoxic_necrot_fac-like_cat"/>
</dbReference>
<dbReference type="AlphaFoldDB" id="A0A1B8QI77"/>
<proteinExistence type="inferred from homology"/>
<keyword evidence="13" id="KW-1185">Reference proteome</keyword>
<keyword evidence="3" id="KW-0808">Transferase</keyword>
<comment type="catalytic activity">
    <reaction evidence="7">
        <text>adenosine + H2O + H(+) = inosine + NH4(+)</text>
        <dbReference type="Rhea" id="RHEA:24408"/>
        <dbReference type="ChEBI" id="CHEBI:15377"/>
        <dbReference type="ChEBI" id="CHEBI:15378"/>
        <dbReference type="ChEBI" id="CHEBI:16335"/>
        <dbReference type="ChEBI" id="CHEBI:17596"/>
        <dbReference type="ChEBI" id="CHEBI:28938"/>
        <dbReference type="EC" id="3.5.4.4"/>
    </reaction>
    <physiologicalReaction direction="left-to-right" evidence="7">
        <dbReference type="Rhea" id="RHEA:24409"/>
    </physiologicalReaction>
</comment>
<protein>
    <submittedName>
        <fullName evidence="11">Laccase domain-containing protein</fullName>
    </submittedName>
</protein>
<keyword evidence="6" id="KW-0862">Zinc</keyword>
<evidence type="ECO:0000313" key="10">
    <source>
        <dbReference type="EMBL" id="OBX83186.1"/>
    </source>
</evidence>
<evidence type="ECO:0000256" key="6">
    <source>
        <dbReference type="ARBA" id="ARBA00022833"/>
    </source>
</evidence>
<keyword evidence="5" id="KW-0378">Hydrolase</keyword>
<dbReference type="EMBL" id="CP065728">
    <property type="protein sequence ID" value="QPT43686.1"/>
    <property type="molecule type" value="Genomic_DNA"/>
</dbReference>
<dbReference type="Pfam" id="PF02578">
    <property type="entry name" value="Cu-oxidase_4"/>
    <property type="match status" value="1"/>
</dbReference>
<dbReference type="InterPro" id="IPR003730">
    <property type="entry name" value="Cu_polyphenol_OxRdtase"/>
</dbReference>
<reference evidence="10 12" key="1">
    <citation type="submission" date="2016-05" db="EMBL/GenBank/DDBJ databases">
        <title>Draft genome sequence of Moraxella nonliquefaciens CCUG 348T.</title>
        <authorList>
            <person name="Salva-Serra F."/>
            <person name="Engstrom-Jakobsson H."/>
            <person name="Thorell K."/>
            <person name="Gonzales-Siles L."/>
            <person name="Karlsson R."/>
            <person name="Boulund F."/>
            <person name="Engstrand L."/>
            <person name="Kristiansson E."/>
            <person name="Moore E."/>
        </authorList>
    </citation>
    <scope>NUCLEOTIDE SEQUENCE [LARGE SCALE GENOMIC DNA]</scope>
    <source>
        <strain evidence="10 12">CCUG 348</strain>
    </source>
</reference>
<comment type="similarity">
    <text evidence="2">Belongs to the purine nucleoside phosphorylase YfiH/LACC1 family.</text>
</comment>
<reference evidence="11 13" key="2">
    <citation type="submission" date="2020-12" db="EMBL/GenBank/DDBJ databases">
        <title>FDA dAtabase for Regulatory Grade micrObial Sequences (FDA-ARGOS): Supporting development and validation of Infectious Disease Dx tests.</title>
        <authorList>
            <person name="Sproer C."/>
            <person name="Gronow S."/>
            <person name="Severitt S."/>
            <person name="Schroder I."/>
            <person name="Tallon L."/>
            <person name="Sadzewicz L."/>
            <person name="Zhao X."/>
            <person name="Boylan J."/>
            <person name="Ott S."/>
            <person name="Bowen H."/>
            <person name="Vavikolanu K."/>
            <person name="Mehta A."/>
            <person name="Aluvathingal J."/>
            <person name="Nadendla S."/>
            <person name="Lowell S."/>
            <person name="Myers T."/>
            <person name="Yan Y."/>
            <person name="Sichtig H."/>
        </authorList>
    </citation>
    <scope>NUCLEOTIDE SEQUENCE [LARGE SCALE GENOMIC DNA]</scope>
    <source>
        <strain evidence="11 13">FDAARGOS_869</strain>
    </source>
</reference>
<accession>A0A1B8QI77</accession>
<dbReference type="SUPFAM" id="SSF64438">
    <property type="entry name" value="CNF1/YfiH-like putative cysteine hydrolases"/>
    <property type="match status" value="1"/>
</dbReference>
<dbReference type="PANTHER" id="PTHR30616:SF2">
    <property type="entry name" value="PURINE NUCLEOSIDE PHOSPHORYLASE LACC1"/>
    <property type="match status" value="1"/>
</dbReference>
<evidence type="ECO:0000256" key="8">
    <source>
        <dbReference type="ARBA" id="ARBA00048968"/>
    </source>
</evidence>
<gene>
    <name evidence="10" type="ORF">A7456_03800</name>
    <name evidence="11" type="ORF">I6G26_06180</name>
</gene>
<evidence type="ECO:0000256" key="5">
    <source>
        <dbReference type="ARBA" id="ARBA00022801"/>
    </source>
</evidence>
<keyword evidence="4" id="KW-0479">Metal-binding</keyword>
<dbReference type="RefSeq" id="WP_067009154.1">
    <property type="nucleotide sequence ID" value="NZ_CP065728.1"/>
</dbReference>
<organism evidence="10 12">
    <name type="scientific">Moraxella nonliquefaciens</name>
    <dbReference type="NCBI Taxonomy" id="478"/>
    <lineage>
        <taxon>Bacteria</taxon>
        <taxon>Pseudomonadati</taxon>
        <taxon>Pseudomonadota</taxon>
        <taxon>Gammaproteobacteria</taxon>
        <taxon>Moraxellales</taxon>
        <taxon>Moraxellaceae</taxon>
        <taxon>Moraxella</taxon>
    </lineage>
</organism>
<dbReference type="Gene3D" id="3.60.140.10">
    <property type="entry name" value="CNF1/YfiH-like putative cysteine hydrolases"/>
    <property type="match status" value="1"/>
</dbReference>
<name>A0A1B8QI77_MORNO</name>
<evidence type="ECO:0000313" key="13">
    <source>
        <dbReference type="Proteomes" id="UP000594834"/>
    </source>
</evidence>
<evidence type="ECO:0000256" key="4">
    <source>
        <dbReference type="ARBA" id="ARBA00022723"/>
    </source>
</evidence>
<evidence type="ECO:0000256" key="1">
    <source>
        <dbReference type="ARBA" id="ARBA00000553"/>
    </source>
</evidence>
<dbReference type="Proteomes" id="UP000092575">
    <property type="component" value="Unassembled WGS sequence"/>
</dbReference>
<comment type="catalytic activity">
    <reaction evidence="1">
        <text>inosine + phosphate = alpha-D-ribose 1-phosphate + hypoxanthine</text>
        <dbReference type="Rhea" id="RHEA:27646"/>
        <dbReference type="ChEBI" id="CHEBI:17368"/>
        <dbReference type="ChEBI" id="CHEBI:17596"/>
        <dbReference type="ChEBI" id="CHEBI:43474"/>
        <dbReference type="ChEBI" id="CHEBI:57720"/>
        <dbReference type="EC" id="2.4.2.1"/>
    </reaction>
    <physiologicalReaction direction="left-to-right" evidence="1">
        <dbReference type="Rhea" id="RHEA:27647"/>
    </physiologicalReaction>
</comment>
<evidence type="ECO:0000313" key="11">
    <source>
        <dbReference type="EMBL" id="QPT43686.1"/>
    </source>
</evidence>
<dbReference type="EMBL" id="LXTW01000032">
    <property type="protein sequence ID" value="OBX83186.1"/>
    <property type="molecule type" value="Genomic_DNA"/>
</dbReference>
<sequence length="263" mass="29474">MFDILYQNDHVLIIQTHAGQFDKWGDDLYGSFNMGRHVGDDGEQVLMKRMALMDELNHMTGGQIHEICWLNQIHSDIVVHPAFAMSPQDADALISDEMGVGLSIMTADCVPIALFNHANHHDAQIACIHAGWQGLTKGIIKNTYQKFTNKTNIKAVIGACISHDNYEINKTLAHDIINQVSDKTLVALTVDELYQNIITDKDDDKCLIDIVKLTKLQLSHLNITVINDTVPCSYANPKYYSYRQQIHAKKSATGRMATVIVKL</sequence>
<dbReference type="GO" id="GO:0005507">
    <property type="term" value="F:copper ion binding"/>
    <property type="evidence" value="ECO:0007669"/>
    <property type="project" value="TreeGrafter"/>
</dbReference>
<dbReference type="STRING" id="478.A7456_03800"/>
<dbReference type="GO" id="GO:0017061">
    <property type="term" value="F:S-methyl-5-thioadenosine phosphorylase activity"/>
    <property type="evidence" value="ECO:0007669"/>
    <property type="project" value="UniProtKB-EC"/>
</dbReference>
<evidence type="ECO:0000256" key="7">
    <source>
        <dbReference type="ARBA" id="ARBA00047989"/>
    </source>
</evidence>
<dbReference type="Proteomes" id="UP000594834">
    <property type="component" value="Chromosome"/>
</dbReference>
<dbReference type="InterPro" id="IPR038371">
    <property type="entry name" value="Cu_polyphenol_OxRdtase_sf"/>
</dbReference>
<dbReference type="CDD" id="cd16833">
    <property type="entry name" value="YfiH"/>
    <property type="match status" value="1"/>
</dbReference>
<evidence type="ECO:0000313" key="12">
    <source>
        <dbReference type="Proteomes" id="UP000092575"/>
    </source>
</evidence>
<evidence type="ECO:0000256" key="2">
    <source>
        <dbReference type="ARBA" id="ARBA00007353"/>
    </source>
</evidence>
<evidence type="ECO:0000256" key="3">
    <source>
        <dbReference type="ARBA" id="ARBA00022679"/>
    </source>
</evidence>
<comment type="catalytic activity">
    <reaction evidence="9">
        <text>S-methyl-5'-thioadenosine + phosphate = 5-(methylsulfanyl)-alpha-D-ribose 1-phosphate + adenine</text>
        <dbReference type="Rhea" id="RHEA:11852"/>
        <dbReference type="ChEBI" id="CHEBI:16708"/>
        <dbReference type="ChEBI" id="CHEBI:17509"/>
        <dbReference type="ChEBI" id="CHEBI:43474"/>
        <dbReference type="ChEBI" id="CHEBI:58533"/>
        <dbReference type="EC" id="2.4.2.28"/>
    </reaction>
    <physiologicalReaction direction="left-to-right" evidence="9">
        <dbReference type="Rhea" id="RHEA:11853"/>
    </physiologicalReaction>
</comment>
<dbReference type="GO" id="GO:0016787">
    <property type="term" value="F:hydrolase activity"/>
    <property type="evidence" value="ECO:0007669"/>
    <property type="project" value="UniProtKB-KW"/>
</dbReference>